<dbReference type="EMBL" id="BDDD01004718">
    <property type="protein sequence ID" value="GAV88193.1"/>
    <property type="molecule type" value="Genomic_DNA"/>
</dbReference>
<dbReference type="PANTHER" id="PTHR11477:SF37">
    <property type="entry name" value="SPEN PARALOGUE AND ORTHOLOGUE SPOC C-TERMINAL DOMAIN-CONTAINING PROTEIN"/>
    <property type="match status" value="1"/>
</dbReference>
<dbReference type="STRING" id="3775.A0A1Q3D798"/>
<dbReference type="Proteomes" id="UP000187406">
    <property type="component" value="Unassembled WGS sequence"/>
</dbReference>
<dbReference type="CDD" id="cd21538">
    <property type="entry name" value="SPOC_TFIIS"/>
    <property type="match status" value="1"/>
</dbReference>
<dbReference type="Pfam" id="PF07744">
    <property type="entry name" value="SPOC"/>
    <property type="match status" value="1"/>
</dbReference>
<evidence type="ECO:0000313" key="3">
    <source>
        <dbReference type="EMBL" id="GAV88193.1"/>
    </source>
</evidence>
<evidence type="ECO:0000313" key="4">
    <source>
        <dbReference type="Proteomes" id="UP000187406"/>
    </source>
</evidence>
<feature type="compositionally biased region" description="Polar residues" evidence="1">
    <location>
        <begin position="490"/>
        <end position="502"/>
    </location>
</feature>
<proteinExistence type="predicted"/>
<evidence type="ECO:0000256" key="1">
    <source>
        <dbReference type="SAM" id="MobiDB-lite"/>
    </source>
</evidence>
<sequence length="632" mass="69868">MVKSGHNDKLLQTKVESGLSSKLGDDEDDDDDCGTFQQIPKEKISSISLTKSCDHQNQRVCHRKTTATTTTSVAERLWDGILQLNSSITVSAVAFFKSGEKMPDVKWSEFVEVKGKVKLDAFEKYIQDLPRSRNRGLMVISLRWKEGSSESGLAGMKKVANGYKQGERIGFAQLAPGVDLYICPRSNTIITILARHGFFKGMVAIEDNQDSLIGCVVWRRIRAFSDFVAKKSGKNYSLTEQSLDSTFHSSDENFVDKNLACKKPVQESIPVALAKNCTTLEIAGSNQIEIMNSESSEVQLELQYCSTGANLLQKPSILSSTSVSAGSKTSPLATLVCSMGQSPEAPLTHNLRTEKTELGLGVQIPAFSHALMKGHVSTPDDDDDDLPEFDFGCRSRTLRYKSSDAVIFDKKLPTEGYKNVDVPFRSEIPTVQSIPAFTKRRMEKFNLPGISVDAIAKLPPLKKVSMRDFVPALPILEEHTVPSRAIKMPTTATADQPPNNLFNDDDDDMPEWRPPHIGLHKQSVPQSPSRTSISIPSKTRSSTLESSYYGHPSPLLPSLPADNPSFSTQAFPCVNRFPSNFLINPAQPRPLNEFIQRAPTSLMGFNTNPVLRLPPNPFEVKFPIHPTGWRPL</sequence>
<keyword evidence="4" id="KW-1185">Reference proteome</keyword>
<comment type="caution">
    <text evidence="3">The sequence shown here is derived from an EMBL/GenBank/DDBJ whole genome shotgun (WGS) entry which is preliminary data.</text>
</comment>
<feature type="region of interest" description="Disordered" evidence="1">
    <location>
        <begin position="489"/>
        <end position="549"/>
    </location>
</feature>
<dbReference type="InParanoid" id="A0A1Q3D798"/>
<dbReference type="GO" id="GO:0005634">
    <property type="term" value="C:nucleus"/>
    <property type="evidence" value="ECO:0007669"/>
    <property type="project" value="TreeGrafter"/>
</dbReference>
<dbReference type="GO" id="GO:0006351">
    <property type="term" value="P:DNA-templated transcription"/>
    <property type="evidence" value="ECO:0007669"/>
    <property type="project" value="TreeGrafter"/>
</dbReference>
<dbReference type="OrthoDB" id="1739484at2759"/>
<organism evidence="3 4">
    <name type="scientific">Cephalotus follicularis</name>
    <name type="common">Albany pitcher plant</name>
    <dbReference type="NCBI Taxonomy" id="3775"/>
    <lineage>
        <taxon>Eukaryota</taxon>
        <taxon>Viridiplantae</taxon>
        <taxon>Streptophyta</taxon>
        <taxon>Embryophyta</taxon>
        <taxon>Tracheophyta</taxon>
        <taxon>Spermatophyta</taxon>
        <taxon>Magnoliopsida</taxon>
        <taxon>eudicotyledons</taxon>
        <taxon>Gunneridae</taxon>
        <taxon>Pentapetalae</taxon>
        <taxon>rosids</taxon>
        <taxon>fabids</taxon>
        <taxon>Oxalidales</taxon>
        <taxon>Cephalotaceae</taxon>
        <taxon>Cephalotus</taxon>
    </lineage>
</organism>
<evidence type="ECO:0000259" key="2">
    <source>
        <dbReference type="Pfam" id="PF07744"/>
    </source>
</evidence>
<name>A0A1Q3D798_CEPFO</name>
<dbReference type="AlphaFoldDB" id="A0A1Q3D798"/>
<dbReference type="PANTHER" id="PTHR11477">
    <property type="entry name" value="TRANSCRIPTION FACTOR S-II ZINC FINGER DOMAIN-CONTAINING PROTEIN"/>
    <property type="match status" value="1"/>
</dbReference>
<accession>A0A1Q3D798</accession>
<gene>
    <name evidence="3" type="ORF">CFOL_v3_31616</name>
</gene>
<protein>
    <submittedName>
        <fullName evidence="3">SPOC domain-containing protein</fullName>
    </submittedName>
</protein>
<feature type="domain" description="Spen paralogue and orthologue SPOC C-terminal" evidence="2">
    <location>
        <begin position="72"/>
        <end position="219"/>
    </location>
</feature>
<reference evidence="4" key="1">
    <citation type="submission" date="2016-04" db="EMBL/GenBank/DDBJ databases">
        <title>Cephalotus genome sequencing.</title>
        <authorList>
            <person name="Fukushima K."/>
            <person name="Hasebe M."/>
            <person name="Fang X."/>
        </authorList>
    </citation>
    <scope>NUCLEOTIDE SEQUENCE [LARGE SCALE GENOMIC DNA]</scope>
    <source>
        <strain evidence="4">cv. St1</strain>
    </source>
</reference>
<feature type="compositionally biased region" description="Polar residues" evidence="1">
    <location>
        <begin position="523"/>
        <end position="546"/>
    </location>
</feature>
<dbReference type="InterPro" id="IPR012921">
    <property type="entry name" value="SPOC_C"/>
</dbReference>